<dbReference type="SUPFAM" id="SSF101386">
    <property type="entry name" value="all-alpha NTP pyrophosphatases"/>
    <property type="match status" value="2"/>
</dbReference>
<dbReference type="InterPro" id="IPR014777">
    <property type="entry name" value="4pyrrole_Mease_sub1"/>
</dbReference>
<dbReference type="FunFam" id="1.10.287.1080:FF:000001">
    <property type="entry name" value="Nucleoside triphosphate pyrophosphohydrolase"/>
    <property type="match status" value="1"/>
</dbReference>
<dbReference type="PANTHER" id="PTHR30522">
    <property type="entry name" value="NUCLEOSIDE TRIPHOSPHATE PYROPHOSPHOHYDROLASE"/>
    <property type="match status" value="1"/>
</dbReference>
<dbReference type="EMBL" id="VJMZ01000001">
    <property type="protein sequence ID" value="TRM11120.1"/>
    <property type="molecule type" value="Genomic_DNA"/>
</dbReference>
<dbReference type="GO" id="GO:0046047">
    <property type="term" value="P:TTP catabolic process"/>
    <property type="evidence" value="ECO:0007669"/>
    <property type="project" value="TreeGrafter"/>
</dbReference>
<dbReference type="NCBIfam" id="NF007113">
    <property type="entry name" value="PRK09562.1"/>
    <property type="match status" value="1"/>
</dbReference>
<dbReference type="GO" id="GO:0046076">
    <property type="term" value="P:dTTP catabolic process"/>
    <property type="evidence" value="ECO:0007669"/>
    <property type="project" value="TreeGrafter"/>
</dbReference>
<evidence type="ECO:0000259" key="2">
    <source>
        <dbReference type="Pfam" id="PF03819"/>
    </source>
</evidence>
<dbReference type="InterPro" id="IPR048011">
    <property type="entry name" value="NTP-PPase_MazG-like_C"/>
</dbReference>
<dbReference type="GO" id="GO:0008168">
    <property type="term" value="F:methyltransferase activity"/>
    <property type="evidence" value="ECO:0007669"/>
    <property type="project" value="InterPro"/>
</dbReference>
<evidence type="ECO:0000259" key="1">
    <source>
        <dbReference type="Pfam" id="PF00590"/>
    </source>
</evidence>
<dbReference type="AlphaFoldDB" id="A0A549YGV5"/>
<dbReference type="InterPro" id="IPR024180">
    <property type="entry name" value="Tetrapyrrole_Mease/MazG_pred"/>
</dbReference>
<dbReference type="InterPro" id="IPR048015">
    <property type="entry name" value="NTP-PPase_MazG-like_N"/>
</dbReference>
<dbReference type="GO" id="GO:0046081">
    <property type="term" value="P:dUTP catabolic process"/>
    <property type="evidence" value="ECO:0007669"/>
    <property type="project" value="TreeGrafter"/>
</dbReference>
<dbReference type="CDD" id="cd11723">
    <property type="entry name" value="YabN_N_like"/>
    <property type="match status" value="1"/>
</dbReference>
<sequence>MYQTIEIIGLGAGDLDQLPLGIYRKLARLEQTVFVRTKEHPVVKELQKEGVEFVSFDNLYETSSQFGDVYEAIVNELVEAARINPVIYAVPGHPMLAEQTVKHLLEQDKVPVEITGGQSYLDALFTALQIDPIDGFQFVDGTAFDRSQLHYRQHIIIGQVYDRMTASNVKLELLEDLPPDYSVSIVEAAGSQQQNVTQVQLDQLDRMFESVHNLVSVYVPPAPDDLLQHTFRRLHEVIAALRAPDGCPWDRAQTHETLRQYAIEEVYELVEAIDEQDDDGIVEELGDLLLQVMLHSQIGADDGYFTIDDVIRSITRKMIHRHPHIFADQSAETVDDVYRTWDALKQEEKGEERTSVLDGVPAGLPGLAKAFKLQHKAAKIGFGWDNAEDVFAKFQEEWQEFQGAIANQPSEAVEAELGDVLFVLANLARYYKVNPEIALNRTNEKFVRRFTYIEKQLKDLGKDIQTTSLEEMDYYWKEAKRSE</sequence>
<feature type="domain" description="NTP pyrophosphohydrolase MazG-like" evidence="2">
    <location>
        <begin position="392"/>
        <end position="449"/>
    </location>
</feature>
<comment type="caution">
    <text evidence="3">The sequence shown here is derived from an EMBL/GenBank/DDBJ whole genome shotgun (WGS) entry which is preliminary data.</text>
</comment>
<dbReference type="RefSeq" id="WP_142790307.1">
    <property type="nucleotide sequence ID" value="NZ_VJMZ01000001.1"/>
</dbReference>
<evidence type="ECO:0000313" key="4">
    <source>
        <dbReference type="Proteomes" id="UP000319280"/>
    </source>
</evidence>
<feature type="domain" description="Tetrapyrrole methylase" evidence="1">
    <location>
        <begin position="7"/>
        <end position="204"/>
    </location>
</feature>
<dbReference type="NCBIfam" id="TIGR00444">
    <property type="entry name" value="mazG"/>
    <property type="match status" value="1"/>
</dbReference>
<proteinExistence type="predicted"/>
<protein>
    <submittedName>
        <fullName evidence="3">Nucleoside triphosphate pyrophosphohydrolase</fullName>
        <ecNumber evidence="3">3.6.1.9</ecNumber>
    </submittedName>
</protein>
<dbReference type="GO" id="GO:0046052">
    <property type="term" value="P:UTP catabolic process"/>
    <property type="evidence" value="ECO:0007669"/>
    <property type="project" value="TreeGrafter"/>
</dbReference>
<evidence type="ECO:0000313" key="3">
    <source>
        <dbReference type="EMBL" id="TRM11120.1"/>
    </source>
</evidence>
<keyword evidence="3" id="KW-0378">Hydrolase</keyword>
<dbReference type="GO" id="GO:0006950">
    <property type="term" value="P:response to stress"/>
    <property type="evidence" value="ECO:0007669"/>
    <property type="project" value="UniProtKB-ARBA"/>
</dbReference>
<dbReference type="EC" id="3.6.1.9" evidence="3"/>
<accession>A0A549YGV5</accession>
<dbReference type="CDD" id="cd11528">
    <property type="entry name" value="NTP-PPase_MazG_Nterm"/>
    <property type="match status" value="1"/>
</dbReference>
<dbReference type="Gene3D" id="3.40.1010.10">
    <property type="entry name" value="Cobalt-precorrin-4 Transmethylase, Domain 1"/>
    <property type="match status" value="1"/>
</dbReference>
<dbReference type="Proteomes" id="UP000319280">
    <property type="component" value="Unassembled WGS sequence"/>
</dbReference>
<dbReference type="InterPro" id="IPR004518">
    <property type="entry name" value="MazG-like_dom"/>
</dbReference>
<organism evidence="3 4">
    <name type="scientific">Lentibacillus cibarius</name>
    <dbReference type="NCBI Taxonomy" id="2583219"/>
    <lineage>
        <taxon>Bacteria</taxon>
        <taxon>Bacillati</taxon>
        <taxon>Bacillota</taxon>
        <taxon>Bacilli</taxon>
        <taxon>Bacillales</taxon>
        <taxon>Bacillaceae</taxon>
        <taxon>Lentibacillus</taxon>
    </lineage>
</organism>
<dbReference type="InterPro" id="IPR035996">
    <property type="entry name" value="4pyrrol_Methylase_sf"/>
</dbReference>
<dbReference type="PIRSF" id="PIRSF002845">
    <property type="entry name" value="Ttrprl_mtas_MazG"/>
    <property type="match status" value="1"/>
</dbReference>
<name>A0A549YGV5_9BACI</name>
<dbReference type="InterPro" id="IPR011551">
    <property type="entry name" value="NTP_PyrPHydrolase_MazG"/>
</dbReference>
<dbReference type="SUPFAM" id="SSF53790">
    <property type="entry name" value="Tetrapyrrole methylase"/>
    <property type="match status" value="1"/>
</dbReference>
<dbReference type="Gene3D" id="1.10.287.1080">
    <property type="entry name" value="MazG-like"/>
    <property type="match status" value="2"/>
</dbReference>
<dbReference type="GO" id="GO:0047429">
    <property type="term" value="F:nucleoside triphosphate diphosphatase activity"/>
    <property type="evidence" value="ECO:0007669"/>
    <property type="project" value="UniProtKB-EC"/>
</dbReference>
<dbReference type="GO" id="GO:0046061">
    <property type="term" value="P:dATP catabolic process"/>
    <property type="evidence" value="ECO:0007669"/>
    <property type="project" value="TreeGrafter"/>
</dbReference>
<keyword evidence="4" id="KW-1185">Reference proteome</keyword>
<feature type="domain" description="NTP pyrophosphohydrolase MazG-like" evidence="2">
    <location>
        <begin position="253"/>
        <end position="326"/>
    </location>
</feature>
<dbReference type="InterPro" id="IPR035013">
    <property type="entry name" value="YabN_N"/>
</dbReference>
<dbReference type="FunFam" id="1.10.287.1080:FF:000003">
    <property type="entry name" value="Nucleoside triphosphate pyrophosphohydrolase"/>
    <property type="match status" value="1"/>
</dbReference>
<dbReference type="GO" id="GO:0006203">
    <property type="term" value="P:dGTP catabolic process"/>
    <property type="evidence" value="ECO:0007669"/>
    <property type="project" value="TreeGrafter"/>
</dbReference>
<dbReference type="Pfam" id="PF00590">
    <property type="entry name" value="TP_methylase"/>
    <property type="match status" value="1"/>
</dbReference>
<dbReference type="PANTHER" id="PTHR30522:SF0">
    <property type="entry name" value="NUCLEOSIDE TRIPHOSPHATE PYROPHOSPHOHYDROLASE"/>
    <property type="match status" value="1"/>
</dbReference>
<dbReference type="Pfam" id="PF03819">
    <property type="entry name" value="MazG"/>
    <property type="match status" value="2"/>
</dbReference>
<reference evidence="3 4" key="1">
    <citation type="submission" date="2019-07" db="EMBL/GenBank/DDBJ databases">
        <title>Genomic analysis of Lentibacillus sp. NKC851-2.</title>
        <authorList>
            <person name="Oh Y.J."/>
        </authorList>
    </citation>
    <scope>NUCLEOTIDE SEQUENCE [LARGE SCALE GENOMIC DNA]</scope>
    <source>
        <strain evidence="3 4">NKC851-2</strain>
    </source>
</reference>
<dbReference type="CDD" id="cd11529">
    <property type="entry name" value="NTP-PPase_MazG_Cterm"/>
    <property type="match status" value="1"/>
</dbReference>
<gene>
    <name evidence="3" type="primary">mazG</name>
    <name evidence="3" type="ORF">FH966_04915</name>
</gene>
<dbReference type="InterPro" id="IPR000878">
    <property type="entry name" value="4pyrrol_Mease"/>
</dbReference>